<dbReference type="InterPro" id="IPR006238">
    <property type="entry name" value="Cys_b_lyase_euk"/>
</dbReference>
<dbReference type="PRINTS" id="PR00959">
    <property type="entry name" value="MEVGALKINASE"/>
</dbReference>
<comment type="catalytic activity">
    <reaction evidence="17">
        <text>(R)-mevalonate + ATP = (R)-5-phosphomevalonate + ADP + H(+)</text>
        <dbReference type="Rhea" id="RHEA:17065"/>
        <dbReference type="ChEBI" id="CHEBI:15378"/>
        <dbReference type="ChEBI" id="CHEBI:30616"/>
        <dbReference type="ChEBI" id="CHEBI:36464"/>
        <dbReference type="ChEBI" id="CHEBI:58146"/>
        <dbReference type="ChEBI" id="CHEBI:456216"/>
        <dbReference type="EC" id="2.7.1.36"/>
    </reaction>
    <physiologicalReaction direction="left-to-right" evidence="17">
        <dbReference type="Rhea" id="RHEA:17066"/>
    </physiologicalReaction>
</comment>
<evidence type="ECO:0000259" key="24">
    <source>
        <dbReference type="Pfam" id="PF00288"/>
    </source>
</evidence>
<dbReference type="Gene3D" id="3.40.640.10">
    <property type="entry name" value="Type I PLP-dependent aspartate aminotransferase-like (Major domain)"/>
    <property type="match status" value="2"/>
</dbReference>
<keyword evidence="8" id="KW-0028">Amino-acid biosynthesis</keyword>
<evidence type="ECO:0000256" key="14">
    <source>
        <dbReference type="ARBA" id="ARBA00023098"/>
    </source>
</evidence>
<dbReference type="GO" id="GO:0008299">
    <property type="term" value="P:isoprenoid biosynthetic process"/>
    <property type="evidence" value="ECO:0007669"/>
    <property type="project" value="InterPro"/>
</dbReference>
<evidence type="ECO:0000256" key="7">
    <source>
        <dbReference type="ARBA" id="ARBA00022516"/>
    </source>
</evidence>
<evidence type="ECO:0000256" key="13">
    <source>
        <dbReference type="ARBA" id="ARBA00022898"/>
    </source>
</evidence>
<evidence type="ECO:0000256" key="3">
    <source>
        <dbReference type="ARBA" id="ARBA00006495"/>
    </source>
</evidence>
<evidence type="ECO:0000256" key="23">
    <source>
        <dbReference type="ARBA" id="ARBA00072331"/>
    </source>
</evidence>
<dbReference type="FunFam" id="3.90.1150.10:FF:000013">
    <property type="entry name" value="Cystathionine beta-lyase"/>
    <property type="match status" value="1"/>
</dbReference>
<keyword evidence="14" id="KW-0443">Lipid metabolism</keyword>
<dbReference type="GO" id="GO:0019346">
    <property type="term" value="P:transsulfuration"/>
    <property type="evidence" value="ECO:0007669"/>
    <property type="project" value="InterPro"/>
</dbReference>
<dbReference type="InterPro" id="IPR015421">
    <property type="entry name" value="PyrdxlP-dep_Trfase_major"/>
</dbReference>
<dbReference type="NCBIfam" id="TIGR01326">
    <property type="entry name" value="OAH_OAS_sulfhy"/>
    <property type="match status" value="1"/>
</dbReference>
<keyword evidence="15" id="KW-0486">Methionine biosynthesis</keyword>
<evidence type="ECO:0000256" key="21">
    <source>
        <dbReference type="ARBA" id="ARBA00047517"/>
    </source>
</evidence>
<dbReference type="PANTHER" id="PTHR11808">
    <property type="entry name" value="TRANS-SULFURATION ENZYME FAMILY MEMBER"/>
    <property type="match status" value="1"/>
</dbReference>
<dbReference type="InterPro" id="IPR015422">
    <property type="entry name" value="PyrdxlP-dep_Trfase_small"/>
</dbReference>
<dbReference type="SUPFAM" id="SSF54211">
    <property type="entry name" value="Ribosomal protein S5 domain 2-like"/>
    <property type="match status" value="1"/>
</dbReference>
<reference evidence="26 27" key="1">
    <citation type="submission" date="2023-03" db="EMBL/GenBank/DDBJ databases">
        <title>Mating type loci evolution in Malassezia.</title>
        <authorList>
            <person name="Coelho M.A."/>
        </authorList>
    </citation>
    <scope>NUCLEOTIDE SEQUENCE [LARGE SCALE GENOMIC DNA]</scope>
    <source>
        <strain evidence="26 27">CBS 9725</strain>
    </source>
</reference>
<dbReference type="CDD" id="cd00614">
    <property type="entry name" value="CGS_like"/>
    <property type="match status" value="1"/>
</dbReference>
<comment type="cofactor">
    <cofactor evidence="1">
        <name>pyridoxal 5'-phosphate</name>
        <dbReference type="ChEBI" id="CHEBI:597326"/>
    </cofactor>
</comment>
<dbReference type="InterPro" id="IPR013750">
    <property type="entry name" value="GHMP_kinase_C_dom"/>
</dbReference>
<dbReference type="Gene3D" id="3.30.230.10">
    <property type="match status" value="1"/>
</dbReference>
<evidence type="ECO:0000256" key="1">
    <source>
        <dbReference type="ARBA" id="ARBA00001933"/>
    </source>
</evidence>
<comment type="catalytic activity">
    <reaction evidence="21">
        <text>L,L-cystathionine + H2O = L-homocysteine + pyruvate + NH4(+)</text>
        <dbReference type="Rhea" id="RHEA:13965"/>
        <dbReference type="ChEBI" id="CHEBI:15361"/>
        <dbReference type="ChEBI" id="CHEBI:15377"/>
        <dbReference type="ChEBI" id="CHEBI:28938"/>
        <dbReference type="ChEBI" id="CHEBI:58161"/>
        <dbReference type="ChEBI" id="CHEBI:58199"/>
    </reaction>
</comment>
<keyword evidence="13" id="KW-0663">Pyridoxal phosphate</keyword>
<dbReference type="AlphaFoldDB" id="A0AAJ5YRU0"/>
<dbReference type="InterPro" id="IPR006203">
    <property type="entry name" value="GHMP_knse_ATP-bd_CS"/>
</dbReference>
<gene>
    <name evidence="26" type="primary">STR3</name>
    <name evidence="26" type="ORF">MYAM1_001418</name>
</gene>
<feature type="domain" description="GHMP kinase C-terminal" evidence="25">
    <location>
        <begin position="735"/>
        <end position="798"/>
    </location>
</feature>
<dbReference type="EC" id="4.4.1.13" evidence="6"/>
<keyword evidence="12" id="KW-0067">ATP-binding</keyword>
<comment type="pathway">
    <text evidence="18">Isoprenoid biosynthesis; isopentenyl diphosphate biosynthesis via mevalonate pathway; isopentenyl diphosphate from (R)-mevalonate: step 1/3.</text>
</comment>
<evidence type="ECO:0000313" key="27">
    <source>
        <dbReference type="Proteomes" id="UP001219567"/>
    </source>
</evidence>
<dbReference type="Pfam" id="PF01053">
    <property type="entry name" value="Cys_Met_Meta_PP"/>
    <property type="match status" value="2"/>
</dbReference>
<dbReference type="GO" id="GO:0004496">
    <property type="term" value="F:mevalonate kinase activity"/>
    <property type="evidence" value="ECO:0007669"/>
    <property type="project" value="UniProtKB-EC"/>
</dbReference>
<evidence type="ECO:0000256" key="17">
    <source>
        <dbReference type="ARBA" id="ARBA00029310"/>
    </source>
</evidence>
<dbReference type="SUPFAM" id="SSF55060">
    <property type="entry name" value="GHMP Kinase, C-terminal domain"/>
    <property type="match status" value="1"/>
</dbReference>
<evidence type="ECO:0000256" key="9">
    <source>
        <dbReference type="ARBA" id="ARBA00022679"/>
    </source>
</evidence>
<dbReference type="InterPro" id="IPR020568">
    <property type="entry name" value="Ribosomal_Su5_D2-typ_SF"/>
</dbReference>
<keyword evidence="16 26" id="KW-0456">Lyase</keyword>
<evidence type="ECO:0000256" key="2">
    <source>
        <dbReference type="ARBA" id="ARBA00004496"/>
    </source>
</evidence>
<comment type="similarity">
    <text evidence="3">Belongs to the GHMP kinase family. Mevalonate kinase subfamily.</text>
</comment>
<dbReference type="InterPro" id="IPR006235">
    <property type="entry name" value="OAc-hSer/O-AcSer_sulfhydrylase"/>
</dbReference>
<dbReference type="PANTHER" id="PTHR11808:SF50">
    <property type="entry name" value="CYSTATHIONINE BETA-LYASE"/>
    <property type="match status" value="1"/>
</dbReference>
<evidence type="ECO:0000313" key="26">
    <source>
        <dbReference type="EMBL" id="WFC98686.1"/>
    </source>
</evidence>
<dbReference type="EC" id="2.7.1.36" evidence="5"/>
<protein>
    <recommendedName>
        <fullName evidence="23">Cystathionine beta-lyase</fullName>
        <ecNumber evidence="5">2.7.1.36</ecNumber>
        <ecNumber evidence="6">4.4.1.13</ecNumber>
    </recommendedName>
    <alternativeName>
        <fullName evidence="20">Cysteine-S-conjugate beta-lyase</fullName>
    </alternativeName>
</protein>
<dbReference type="FunFam" id="3.40.640.10:FF:000046">
    <property type="entry name" value="Cystathionine gamma-lyase"/>
    <property type="match status" value="1"/>
</dbReference>
<dbReference type="InterPro" id="IPR036554">
    <property type="entry name" value="GHMP_kinase_C_sf"/>
</dbReference>
<dbReference type="GO" id="GO:0005524">
    <property type="term" value="F:ATP binding"/>
    <property type="evidence" value="ECO:0007669"/>
    <property type="project" value="UniProtKB-KW"/>
</dbReference>
<evidence type="ECO:0000256" key="6">
    <source>
        <dbReference type="ARBA" id="ARBA00012224"/>
    </source>
</evidence>
<sequence>MADENPNPAYDFGTLCTTTHDPAHRDQYGASSVPVYLSATFKGLPGAEFDYSRSGNPTRTVLQNQLSVLQGCKHTYALSSGMACLDVMTRLVRAGERIVAGKDIYGGTNRLLGILRTTYDIHVDHIDMTDAGVFEQHLKQCADAHEKGEAPRVSMVLLESPTNPLLEICDWALFVQMVRKYTSNALVVFDNTMMSPYLMRPLDMGVDLVYDSGTKYLSGHHDIMAGIIATNNDDLAKRVFFLINSVGNALAPMDCFLLLRGIKTLALRIDRMQTNAMQIAHFLQQLGFHVNYPGLRSHRGYATHRRLARGPGSVLSIETGNKELSARIVAAVKLWGVSVSFGCVNSLITMPCLMSHASIDPKVRAERGMPENLLRICVGIEDARDLIQDLTQAFLSAGAIRACGSREDGSVIYERVPVEDEMELLRAKLRDAKMVNTPKPSVPKSLVVSAPGKVILFGEHAVVHGVTAIAASTGLRCYGRVHPRTDGLVKLSMPDIELSLEWAIDDIPKKQGEMKDSPTQVDDAIFADLEPLAAKYAKDDRRHAATIAFLYLYVLLGSEQQTGQTFEVRSSLPISAGLGSSAAVMTCFVSLFLYTTGRLELPSYPDAPIPLSDIQEVNRYAFAAEKIIHGQPSGVDNTVATHGGAIAFTRAVPSNTLSKDRLDPIHGFDALRLLITDTGVKRNTKALVADVSAQKESNETRVQAGFDTIQMIADDAQALLDPRPGAELPSRQTLLESMGRLMDLNHLQLVQLNVGHPSLEQVRKTCAAAPHHMHTKLTGAGGGGCAITLVPDDVSAEHMQMLLDSLAQQGFTTYETEVGGPGLGVVAHPSAETAYASYSRIGNPTVSVFEERIAALEGGIAAVAASSGQSAQAMAILSLASHGDNIVSATTLYGGTYNQFKVLFPKFGVTTKFVSKATPEDFETQIDSRTKALYVESISNPRYDVVDLQAIADVAHKHGIPLVVDNTFGLGGYLIRPIDYGADIVVESATKWIGGHGTTIAGVVIDSGKFDWGKSGRFPQFTEPSEGYHGLRFWEALGNQAFITYVRVVLLRDLGSCLDPFGSFLLLQGLETLSLRGQRHCENTLALAQYLEKHPKVSWVLYPGLASHPTHATAKQYLRNGFGAVLSFGVVGGEKNGAKFVDSLKLASNLANVGDMKTLIIHPASTTHQQLNDKEQLASGVTKDLIRVSVGCEWIKDIQADFDQAFDQIQ</sequence>
<accession>A0AAJ5YRU0</accession>
<proteinExistence type="inferred from homology"/>
<dbReference type="Gene3D" id="3.30.70.890">
    <property type="entry name" value="GHMP kinase, C-terminal domain"/>
    <property type="match status" value="1"/>
</dbReference>
<evidence type="ECO:0000256" key="11">
    <source>
        <dbReference type="ARBA" id="ARBA00022777"/>
    </source>
</evidence>
<comment type="similarity">
    <text evidence="4">Belongs to the trans-sulfuration enzymes family.</text>
</comment>
<keyword evidence="10" id="KW-0547">Nucleotide-binding</keyword>
<evidence type="ECO:0000256" key="5">
    <source>
        <dbReference type="ARBA" id="ARBA00012103"/>
    </source>
</evidence>
<keyword evidence="27" id="KW-1185">Reference proteome</keyword>
<name>A0AAJ5YRU0_9BASI</name>
<evidence type="ECO:0000256" key="12">
    <source>
        <dbReference type="ARBA" id="ARBA00022840"/>
    </source>
</evidence>
<dbReference type="Pfam" id="PF08544">
    <property type="entry name" value="GHMP_kinases_C"/>
    <property type="match status" value="1"/>
</dbReference>
<comment type="pathway">
    <text evidence="19">Amino-acid biosynthesis; L-methionine biosynthesis via de novo pathway; L-homocysteine from L-cystathionine: step 1/1.</text>
</comment>
<evidence type="ECO:0000256" key="20">
    <source>
        <dbReference type="ARBA" id="ARBA00047213"/>
    </source>
</evidence>
<keyword evidence="11" id="KW-0418">Kinase</keyword>
<dbReference type="PROSITE" id="PS00868">
    <property type="entry name" value="CYS_MET_METAB_PP"/>
    <property type="match status" value="2"/>
</dbReference>
<dbReference type="SUPFAM" id="SSF53383">
    <property type="entry name" value="PLP-dependent transferases"/>
    <property type="match status" value="2"/>
</dbReference>
<dbReference type="PROSITE" id="PS00627">
    <property type="entry name" value="GHMP_KINASES_ATP"/>
    <property type="match status" value="1"/>
</dbReference>
<dbReference type="InterPro" id="IPR006205">
    <property type="entry name" value="Mev_gal_kin"/>
</dbReference>
<evidence type="ECO:0000256" key="22">
    <source>
        <dbReference type="ARBA" id="ARBA00047625"/>
    </source>
</evidence>
<evidence type="ECO:0000256" key="19">
    <source>
        <dbReference type="ARBA" id="ARBA00046315"/>
    </source>
</evidence>
<dbReference type="Pfam" id="PF00288">
    <property type="entry name" value="GHMP_kinases_N"/>
    <property type="match status" value="1"/>
</dbReference>
<dbReference type="GO" id="GO:0030170">
    <property type="term" value="F:pyridoxal phosphate binding"/>
    <property type="evidence" value="ECO:0007669"/>
    <property type="project" value="InterPro"/>
</dbReference>
<dbReference type="InterPro" id="IPR006204">
    <property type="entry name" value="GHMP_kinase_N_dom"/>
</dbReference>
<dbReference type="InterPro" id="IPR000277">
    <property type="entry name" value="Cys/Met-Metab_PyrdxlP-dep_enz"/>
</dbReference>
<evidence type="ECO:0000256" key="8">
    <source>
        <dbReference type="ARBA" id="ARBA00022605"/>
    </source>
</evidence>
<dbReference type="Gene3D" id="3.90.1150.10">
    <property type="entry name" value="Aspartate Aminotransferase, domain 1"/>
    <property type="match status" value="2"/>
</dbReference>
<dbReference type="FunFam" id="3.40.640.10:FF:000035">
    <property type="entry name" value="O-succinylhomoserine sulfhydrylase"/>
    <property type="match status" value="1"/>
</dbReference>
<organism evidence="26 27">
    <name type="scientific">Malassezia yamatoensis</name>
    <dbReference type="NCBI Taxonomy" id="253288"/>
    <lineage>
        <taxon>Eukaryota</taxon>
        <taxon>Fungi</taxon>
        <taxon>Dikarya</taxon>
        <taxon>Basidiomycota</taxon>
        <taxon>Ustilaginomycotina</taxon>
        <taxon>Malasseziomycetes</taxon>
        <taxon>Malasseziales</taxon>
        <taxon>Malasseziaceae</taxon>
        <taxon>Malassezia</taxon>
    </lineage>
</organism>
<evidence type="ECO:0000256" key="4">
    <source>
        <dbReference type="ARBA" id="ARBA00009077"/>
    </source>
</evidence>
<evidence type="ECO:0000256" key="15">
    <source>
        <dbReference type="ARBA" id="ARBA00023167"/>
    </source>
</evidence>
<keyword evidence="9" id="KW-0808">Transferase</keyword>
<evidence type="ECO:0000259" key="25">
    <source>
        <dbReference type="Pfam" id="PF08544"/>
    </source>
</evidence>
<keyword evidence="7" id="KW-0444">Lipid biosynthesis</keyword>
<dbReference type="GO" id="GO:0047804">
    <property type="term" value="F:cysteine-S-conjugate beta-lyase activity"/>
    <property type="evidence" value="ECO:0007669"/>
    <property type="project" value="UniProtKB-EC"/>
</dbReference>
<feature type="domain" description="GHMP kinase N-terminal" evidence="24">
    <location>
        <begin position="562"/>
        <end position="644"/>
    </location>
</feature>
<dbReference type="GO" id="GO:0071266">
    <property type="term" value="P:'de novo' L-methionine biosynthetic process"/>
    <property type="evidence" value="ECO:0007669"/>
    <property type="project" value="InterPro"/>
</dbReference>
<dbReference type="NCBIfam" id="TIGR00549">
    <property type="entry name" value="mevalon_kin"/>
    <property type="match status" value="1"/>
</dbReference>
<dbReference type="GO" id="GO:0016765">
    <property type="term" value="F:transferase activity, transferring alkyl or aryl (other than methyl) groups"/>
    <property type="evidence" value="ECO:0007669"/>
    <property type="project" value="InterPro"/>
</dbReference>
<evidence type="ECO:0000256" key="18">
    <source>
        <dbReference type="ARBA" id="ARBA00029438"/>
    </source>
</evidence>
<comment type="catalytic activity">
    <reaction evidence="22">
        <text>an S-substituted L-cysteine + H2O = a thiol + pyruvate + NH4(+)</text>
        <dbReference type="Rhea" id="RHEA:18121"/>
        <dbReference type="ChEBI" id="CHEBI:15361"/>
        <dbReference type="ChEBI" id="CHEBI:15377"/>
        <dbReference type="ChEBI" id="CHEBI:28938"/>
        <dbReference type="ChEBI" id="CHEBI:29256"/>
        <dbReference type="ChEBI" id="CHEBI:58717"/>
        <dbReference type="EC" id="4.4.1.13"/>
    </reaction>
</comment>
<dbReference type="GO" id="GO:0005737">
    <property type="term" value="C:cytoplasm"/>
    <property type="evidence" value="ECO:0007669"/>
    <property type="project" value="UniProtKB-SubCell"/>
</dbReference>
<dbReference type="InterPro" id="IPR054542">
    <property type="entry name" value="Cys_met_metab_PP"/>
</dbReference>
<dbReference type="InterPro" id="IPR014721">
    <property type="entry name" value="Ribsml_uS5_D2-typ_fold_subgr"/>
</dbReference>
<evidence type="ECO:0000256" key="10">
    <source>
        <dbReference type="ARBA" id="ARBA00022741"/>
    </source>
</evidence>
<evidence type="ECO:0000256" key="16">
    <source>
        <dbReference type="ARBA" id="ARBA00023239"/>
    </source>
</evidence>
<dbReference type="Proteomes" id="UP001219567">
    <property type="component" value="Chromosome 1"/>
</dbReference>
<comment type="subcellular location">
    <subcellularLocation>
        <location evidence="2">Cytoplasm</location>
    </subcellularLocation>
</comment>
<dbReference type="InterPro" id="IPR015424">
    <property type="entry name" value="PyrdxlP-dep_Trfase"/>
</dbReference>
<dbReference type="EMBL" id="CP119943">
    <property type="protein sequence ID" value="WFC98686.1"/>
    <property type="molecule type" value="Genomic_DNA"/>
</dbReference>
<dbReference type="NCBIfam" id="TIGR01329">
    <property type="entry name" value="cysta_beta_ly_E"/>
    <property type="match status" value="1"/>
</dbReference>